<dbReference type="InterPro" id="IPR042452">
    <property type="entry name" value="ZPR1_Znf1/2"/>
</dbReference>
<keyword evidence="3" id="KW-0677">Repeat</keyword>
<dbReference type="InterPro" id="IPR056180">
    <property type="entry name" value="ZPR1_jr_dom"/>
</dbReference>
<feature type="region of interest" description="Disordered" evidence="6">
    <location>
        <begin position="532"/>
        <end position="562"/>
    </location>
</feature>
<keyword evidence="9" id="KW-1185">Reference proteome</keyword>
<dbReference type="InterPro" id="IPR040141">
    <property type="entry name" value="ZPR1"/>
</dbReference>
<dbReference type="Pfam" id="PF22794">
    <property type="entry name" value="jr-ZPR1"/>
    <property type="match status" value="2"/>
</dbReference>
<dbReference type="AlphaFoldDB" id="A0A1W5D021"/>
<evidence type="ECO:0000256" key="1">
    <source>
        <dbReference type="ARBA" id="ARBA00008354"/>
    </source>
</evidence>
<sequence>MDPIHCVTLLWSHAYPGLAPYKVLTLHCDTLSNPKRTTTNMADSKTLAKGTNHGGEQNEVFRTVGKHVEAMKLDAAEPDEEEESEDWEPKVVDEIESLCMHCEENGTTRLLLTKVPFFREIILMSFACPHCYFRNTSVQSAAEIAERGVKNVLVMRDPDDFQRQVVKSDTAVFRVEDLHIEIPPGRGKFTNVEGMLSEIRSDLSLGQEKRKEEAPDVYERIKVVVKKLADMLQGTLFPFTISLEDPAGNSWLEPSLDDTLGTFIRTEYARTAEQNAALGLDAGEDDGEEGSNGQIVPQVLGDEGGGMEGVEIVKGAMYELPCRCPGCTKKAQMNIQMVNIPFFKEVILSAVVCTICGYRTNDVKTGGEITEKGQRIWLAVKSPIDLHRDILKSETCMLKIPECKVEVVPGTMGGRFTTVEGLLTQIRDDLRGQIFDVDDTSSSGGDSMPANRKKGWEDFFNGLDKAINGQMEYTILMEDPLANSYVQNLCSPDPDPQIRTEEYTRTKEEEDELGITDMRTQYNADGEYTKETVKGQAPQADEAAKGVEHKPEKAGADAPAGVTDTAAETETVINDDFVLVEHGDAA</sequence>
<reference evidence="9" key="1">
    <citation type="submission" date="2017-03" db="EMBL/GenBank/DDBJ databases">
        <authorList>
            <person name="Sharma R."/>
            <person name="Thines M."/>
        </authorList>
    </citation>
    <scope>NUCLEOTIDE SEQUENCE [LARGE SCALE GENOMIC DNA]</scope>
</reference>
<organism evidence="8 9">
    <name type="scientific">Lasallia pustulata</name>
    <dbReference type="NCBI Taxonomy" id="136370"/>
    <lineage>
        <taxon>Eukaryota</taxon>
        <taxon>Fungi</taxon>
        <taxon>Dikarya</taxon>
        <taxon>Ascomycota</taxon>
        <taxon>Pezizomycotina</taxon>
        <taxon>Lecanoromycetes</taxon>
        <taxon>OSLEUM clade</taxon>
        <taxon>Umbilicariomycetidae</taxon>
        <taxon>Umbilicariales</taxon>
        <taxon>Umbilicariaceae</taxon>
        <taxon>Lasallia</taxon>
    </lineage>
</organism>
<keyword evidence="4" id="KW-0863">Zinc-finger</keyword>
<feature type="compositionally biased region" description="Basic and acidic residues" evidence="6">
    <location>
        <begin position="542"/>
        <end position="555"/>
    </location>
</feature>
<evidence type="ECO:0000256" key="6">
    <source>
        <dbReference type="SAM" id="MobiDB-lite"/>
    </source>
</evidence>
<feature type="domain" description="Zinc finger ZPR1-type" evidence="7">
    <location>
        <begin position="322"/>
        <end position="488"/>
    </location>
</feature>
<protein>
    <submittedName>
        <fullName evidence="8">Zinc finger, ZPR1-type</fullName>
    </submittedName>
</protein>
<keyword evidence="5" id="KW-0862">Zinc</keyword>
<dbReference type="InterPro" id="IPR042451">
    <property type="entry name" value="ZPR1_A/B_dom"/>
</dbReference>
<evidence type="ECO:0000256" key="2">
    <source>
        <dbReference type="ARBA" id="ARBA00022723"/>
    </source>
</evidence>
<evidence type="ECO:0000313" key="8">
    <source>
        <dbReference type="EMBL" id="SLM36483.1"/>
    </source>
</evidence>
<evidence type="ECO:0000256" key="3">
    <source>
        <dbReference type="ARBA" id="ARBA00022737"/>
    </source>
</evidence>
<keyword evidence="2" id="KW-0479">Metal-binding</keyword>
<proteinExistence type="inferred from homology"/>
<evidence type="ECO:0000259" key="7">
    <source>
        <dbReference type="SMART" id="SM00709"/>
    </source>
</evidence>
<dbReference type="Proteomes" id="UP000192927">
    <property type="component" value="Unassembled WGS sequence"/>
</dbReference>
<comment type="similarity">
    <text evidence="1">Belongs to the ZPR1 family.</text>
</comment>
<dbReference type="FunFam" id="2.20.25.420:FF:000001">
    <property type="entry name" value="Zinc finger protein ZPR1"/>
    <property type="match status" value="1"/>
</dbReference>
<evidence type="ECO:0000256" key="4">
    <source>
        <dbReference type="ARBA" id="ARBA00022771"/>
    </source>
</evidence>
<dbReference type="Gene3D" id="2.60.120.1040">
    <property type="entry name" value="ZPR1, A/B domain"/>
    <property type="match status" value="2"/>
</dbReference>
<evidence type="ECO:0000256" key="5">
    <source>
        <dbReference type="ARBA" id="ARBA00022833"/>
    </source>
</evidence>
<name>A0A1W5D021_9LECA</name>
<dbReference type="NCBIfam" id="TIGR00310">
    <property type="entry name" value="ZPR1_znf"/>
    <property type="match status" value="2"/>
</dbReference>
<dbReference type="GO" id="GO:0008270">
    <property type="term" value="F:zinc ion binding"/>
    <property type="evidence" value="ECO:0007669"/>
    <property type="project" value="UniProtKB-KW"/>
</dbReference>
<dbReference type="InterPro" id="IPR004457">
    <property type="entry name" value="Znf_ZPR1"/>
</dbReference>
<dbReference type="PANTHER" id="PTHR10876">
    <property type="entry name" value="ZINC FINGER PROTEIN ZPR1"/>
    <property type="match status" value="1"/>
</dbReference>
<dbReference type="GO" id="GO:0005634">
    <property type="term" value="C:nucleus"/>
    <property type="evidence" value="ECO:0007669"/>
    <property type="project" value="TreeGrafter"/>
</dbReference>
<dbReference type="PANTHER" id="PTHR10876:SF0">
    <property type="entry name" value="ZINC FINGER PROTEIN ZPR1"/>
    <property type="match status" value="1"/>
</dbReference>
<dbReference type="SMART" id="SM00709">
    <property type="entry name" value="Zpr1"/>
    <property type="match status" value="2"/>
</dbReference>
<accession>A0A1W5D021</accession>
<feature type="domain" description="Zinc finger ZPR1-type" evidence="7">
    <location>
        <begin position="97"/>
        <end position="254"/>
    </location>
</feature>
<dbReference type="Pfam" id="PF03367">
    <property type="entry name" value="Zn_ribbon_ZPR1"/>
    <property type="match status" value="2"/>
</dbReference>
<dbReference type="EMBL" id="FWEW01001088">
    <property type="protein sequence ID" value="SLM36483.1"/>
    <property type="molecule type" value="Genomic_DNA"/>
</dbReference>
<dbReference type="FunFam" id="2.60.120.1040:FF:000001">
    <property type="entry name" value="Zinc finger protein ZPR1"/>
    <property type="match status" value="1"/>
</dbReference>
<evidence type="ECO:0000313" key="9">
    <source>
        <dbReference type="Proteomes" id="UP000192927"/>
    </source>
</evidence>
<dbReference type="Gene3D" id="2.20.25.420">
    <property type="entry name" value="ZPR1, zinc finger domain"/>
    <property type="match status" value="2"/>
</dbReference>